<evidence type="ECO:0000313" key="1">
    <source>
        <dbReference type="EMBL" id="SIS45381.1"/>
    </source>
</evidence>
<proteinExistence type="predicted"/>
<dbReference type="EMBL" id="FTOC01000004">
    <property type="protein sequence ID" value="SIS45381.1"/>
    <property type="molecule type" value="Genomic_DNA"/>
</dbReference>
<protein>
    <submittedName>
        <fullName evidence="1">Uncharacterized protein</fullName>
    </submittedName>
</protein>
<name>A0A1N7J7Z6_9BACI</name>
<dbReference type="AlphaFoldDB" id="A0A1N7J7Z6"/>
<reference evidence="2" key="1">
    <citation type="submission" date="2017-01" db="EMBL/GenBank/DDBJ databases">
        <authorList>
            <person name="Varghese N."/>
            <person name="Submissions S."/>
        </authorList>
    </citation>
    <scope>NUCLEOTIDE SEQUENCE [LARGE SCALE GENOMIC DNA]</scope>
    <source>
        <strain evidence="2">DSM 23127</strain>
    </source>
</reference>
<dbReference type="RefSeq" id="WP_159438192.1">
    <property type="nucleotide sequence ID" value="NZ_FTOC01000004.1"/>
</dbReference>
<organism evidence="1 2">
    <name type="scientific">Salimicrobium flavidum</name>
    <dbReference type="NCBI Taxonomy" id="570947"/>
    <lineage>
        <taxon>Bacteria</taxon>
        <taxon>Bacillati</taxon>
        <taxon>Bacillota</taxon>
        <taxon>Bacilli</taxon>
        <taxon>Bacillales</taxon>
        <taxon>Bacillaceae</taxon>
        <taxon>Salimicrobium</taxon>
    </lineage>
</organism>
<sequence>MAILLFLILLLTAILINMSQKRKELERRVERLEKINGVVHYELDTVGPINNEEQ</sequence>
<evidence type="ECO:0000313" key="2">
    <source>
        <dbReference type="Proteomes" id="UP000187608"/>
    </source>
</evidence>
<keyword evidence="2" id="KW-1185">Reference proteome</keyword>
<gene>
    <name evidence="1" type="ORF">SAMN05421687_10497</name>
</gene>
<dbReference type="Proteomes" id="UP000187608">
    <property type="component" value="Unassembled WGS sequence"/>
</dbReference>
<accession>A0A1N7J7Z6</accession>